<dbReference type="EMBL" id="CCXZ01000079">
    <property type="protein sequence ID" value="CEG15059.1"/>
    <property type="molecule type" value="Genomic_DNA"/>
</dbReference>
<comment type="caution">
    <text evidence="1">The sequence shown here is derived from an EMBL/GenBank/DDBJ whole genome shotgun (WGS) entry which is preliminary data.</text>
</comment>
<gene>
    <name evidence="1" type="ORF">XAC3562_170008</name>
</gene>
<reference evidence="1 2" key="1">
    <citation type="submission" date="2014-09" db="EMBL/GenBank/DDBJ databases">
        <authorList>
            <person name="Regsiter A."/>
        </authorList>
    </citation>
    <scope>NUCLEOTIDE SEQUENCE [LARGE SCALE GENOMIC DNA]</scope>
</reference>
<protein>
    <submittedName>
        <fullName evidence="1">Uncharacterized protein</fullName>
    </submittedName>
</protein>
<evidence type="ECO:0000313" key="2">
    <source>
        <dbReference type="Proteomes" id="UP000052230"/>
    </source>
</evidence>
<dbReference type="AlphaFoldDB" id="A0A0U5BPQ6"/>
<accession>A0A0U5BPQ6</accession>
<name>A0A0U5BPQ6_XANCI</name>
<dbReference type="Proteomes" id="UP000052230">
    <property type="component" value="Unassembled WGS sequence"/>
</dbReference>
<sequence length="85" mass="9141">MNSFYAPHVDKTVHTSDGRVFAYGPRITRGGTFGELSTPSLPSLARLPTTGKSVGWTTTTTRVTTSTAGLPTARSKHTRSCLQRC</sequence>
<keyword evidence="2" id="KW-1185">Reference proteome</keyword>
<proteinExistence type="predicted"/>
<evidence type="ECO:0000313" key="1">
    <source>
        <dbReference type="EMBL" id="CEG15059.1"/>
    </source>
</evidence>
<organism evidence="1 2">
    <name type="scientific">Xanthomonas citri pv. citri</name>
    <dbReference type="NCBI Taxonomy" id="611301"/>
    <lineage>
        <taxon>Bacteria</taxon>
        <taxon>Pseudomonadati</taxon>
        <taxon>Pseudomonadota</taxon>
        <taxon>Gammaproteobacteria</taxon>
        <taxon>Lysobacterales</taxon>
        <taxon>Lysobacteraceae</taxon>
        <taxon>Xanthomonas</taxon>
    </lineage>
</organism>